<dbReference type="InterPro" id="IPR013830">
    <property type="entry name" value="SGNH_hydro"/>
</dbReference>
<evidence type="ECO:0000313" key="4">
    <source>
        <dbReference type="Proteomes" id="UP000703038"/>
    </source>
</evidence>
<dbReference type="InterPro" id="IPR006311">
    <property type="entry name" value="TAT_signal"/>
</dbReference>
<evidence type="ECO:0000313" key="3">
    <source>
        <dbReference type="EMBL" id="MBM7416589.1"/>
    </source>
</evidence>
<dbReference type="PROSITE" id="PS51318">
    <property type="entry name" value="TAT"/>
    <property type="match status" value="1"/>
</dbReference>
<proteinExistence type="predicted"/>
<dbReference type="PANTHER" id="PTHR37981:SF1">
    <property type="entry name" value="SGNH HYDROLASE-TYPE ESTERASE DOMAIN-CONTAINING PROTEIN"/>
    <property type="match status" value="1"/>
</dbReference>
<dbReference type="PANTHER" id="PTHR37981">
    <property type="entry name" value="LIPASE 2"/>
    <property type="match status" value="1"/>
</dbReference>
<keyword evidence="1" id="KW-0732">Signal</keyword>
<name>A0ABS2KXB9_9NOCA</name>
<protein>
    <submittedName>
        <fullName evidence="3">Lysophospholipase L1-like esterase</fullName>
    </submittedName>
</protein>
<sequence length="280" mass="28407">MSTRRVVVAVMAAAAASTLSATPAAAATAPGAYVALGDSFSAGSGIAPQTPSGICGRSAVNYPTLVARELGIDTVRDVTCGAAESENLAGPQTGLGGGVAAPQFDALGPDTTLVTLGIGGNDIQLVQLAAGCISLVPAPLTPSCSDRPDAYSDRIEAFATTYDTILDEIARRAPAARVVMVGYPTGIRPGGCLDSQPVRPADATYLQARIDQLNSVMSRAAAAHDATFVDLAPTTRDHDVCAADSWMVGAVPTSPDAVVPLHPTAASHENTAREIVTALR</sequence>
<dbReference type="Proteomes" id="UP000703038">
    <property type="component" value="Unassembled WGS sequence"/>
</dbReference>
<feature type="domain" description="SGNH hydrolase-type esterase" evidence="2">
    <location>
        <begin position="35"/>
        <end position="269"/>
    </location>
</feature>
<evidence type="ECO:0000256" key="1">
    <source>
        <dbReference type="SAM" id="SignalP"/>
    </source>
</evidence>
<evidence type="ECO:0000259" key="2">
    <source>
        <dbReference type="Pfam" id="PF13472"/>
    </source>
</evidence>
<gene>
    <name evidence="3" type="ORF">JOE42_003322</name>
</gene>
<feature type="chain" id="PRO_5046620849" evidence="1">
    <location>
        <begin position="27"/>
        <end position="280"/>
    </location>
</feature>
<dbReference type="CDD" id="cd01823">
    <property type="entry name" value="SEST_like"/>
    <property type="match status" value="1"/>
</dbReference>
<dbReference type="RefSeq" id="WP_204869363.1">
    <property type="nucleotide sequence ID" value="NZ_JAFBBK010000001.1"/>
</dbReference>
<comment type="caution">
    <text evidence="3">The sequence shown here is derived from an EMBL/GenBank/DDBJ whole genome shotgun (WGS) entry which is preliminary data.</text>
</comment>
<dbReference type="InterPro" id="IPR036514">
    <property type="entry name" value="SGNH_hydro_sf"/>
</dbReference>
<accession>A0ABS2KXB9</accession>
<dbReference type="Gene3D" id="3.40.50.1110">
    <property type="entry name" value="SGNH hydrolase"/>
    <property type="match status" value="1"/>
</dbReference>
<dbReference type="InterPro" id="IPR037460">
    <property type="entry name" value="SEST-like"/>
</dbReference>
<dbReference type="SUPFAM" id="SSF52266">
    <property type="entry name" value="SGNH hydrolase"/>
    <property type="match status" value="1"/>
</dbReference>
<feature type="signal peptide" evidence="1">
    <location>
        <begin position="1"/>
        <end position="26"/>
    </location>
</feature>
<keyword evidence="4" id="KW-1185">Reference proteome</keyword>
<dbReference type="EMBL" id="JAFBBK010000001">
    <property type="protein sequence ID" value="MBM7416589.1"/>
    <property type="molecule type" value="Genomic_DNA"/>
</dbReference>
<dbReference type="Pfam" id="PF13472">
    <property type="entry name" value="Lipase_GDSL_2"/>
    <property type="match status" value="1"/>
</dbReference>
<reference evidence="3 4" key="1">
    <citation type="submission" date="2021-01" db="EMBL/GenBank/DDBJ databases">
        <title>Genomics of switchgrass bacterial isolates.</title>
        <authorList>
            <person name="Shade A."/>
        </authorList>
    </citation>
    <scope>NUCLEOTIDE SEQUENCE [LARGE SCALE GENOMIC DNA]</scope>
    <source>
        <strain evidence="3 4">PvP111</strain>
    </source>
</reference>
<organism evidence="3 4">
    <name type="scientific">Rhodococcoides corynebacterioides</name>
    <dbReference type="NCBI Taxonomy" id="53972"/>
    <lineage>
        <taxon>Bacteria</taxon>
        <taxon>Bacillati</taxon>
        <taxon>Actinomycetota</taxon>
        <taxon>Actinomycetes</taxon>
        <taxon>Mycobacteriales</taxon>
        <taxon>Nocardiaceae</taxon>
        <taxon>Rhodococcoides</taxon>
    </lineage>
</organism>